<dbReference type="GO" id="GO:0032259">
    <property type="term" value="P:methylation"/>
    <property type="evidence" value="ECO:0007669"/>
    <property type="project" value="UniProtKB-KW"/>
</dbReference>
<dbReference type="AlphaFoldDB" id="A0A2K4Y7D2"/>
<keyword evidence="6" id="KW-0175">Coiled coil</keyword>
<evidence type="ECO:0000259" key="8">
    <source>
        <dbReference type="PROSITE" id="PS50123"/>
    </source>
</evidence>
<dbReference type="InterPro" id="IPR000780">
    <property type="entry name" value="CheR_MeTrfase"/>
</dbReference>
<accession>A0A2K4Y7D2</accession>
<dbReference type="Pfam" id="PF13188">
    <property type="entry name" value="PAS_8"/>
    <property type="match status" value="1"/>
</dbReference>
<proteinExistence type="predicted"/>
<keyword evidence="4" id="KW-0808">Transferase</keyword>
<evidence type="ECO:0000256" key="6">
    <source>
        <dbReference type="SAM" id="Coils"/>
    </source>
</evidence>
<feature type="coiled-coil region" evidence="6">
    <location>
        <begin position="415"/>
        <end position="491"/>
    </location>
</feature>
<dbReference type="Gene3D" id="3.40.50.150">
    <property type="entry name" value="Vaccinia Virus protein VP39"/>
    <property type="match status" value="1"/>
</dbReference>
<evidence type="ECO:0000256" key="4">
    <source>
        <dbReference type="ARBA" id="ARBA00022679"/>
    </source>
</evidence>
<dbReference type="Proteomes" id="UP000236318">
    <property type="component" value="Unassembled WGS sequence"/>
</dbReference>
<dbReference type="SUPFAM" id="SSF53335">
    <property type="entry name" value="S-adenosyl-L-methionine-dependent methyltransferases"/>
    <property type="match status" value="1"/>
</dbReference>
<evidence type="ECO:0000313" key="9">
    <source>
        <dbReference type="EMBL" id="SOX52696.1"/>
    </source>
</evidence>
<dbReference type="SMART" id="SM00138">
    <property type="entry name" value="MeTrc"/>
    <property type="match status" value="1"/>
</dbReference>
<dbReference type="PROSITE" id="PS50112">
    <property type="entry name" value="PAS"/>
    <property type="match status" value="1"/>
</dbReference>
<gene>
    <name evidence="9" type="ORF">MAAFP003_1363</name>
</gene>
<dbReference type="InterPro" id="IPR029063">
    <property type="entry name" value="SAM-dependent_MTases_sf"/>
</dbReference>
<dbReference type="Pfam" id="PF13426">
    <property type="entry name" value="PAS_9"/>
    <property type="match status" value="1"/>
</dbReference>
<dbReference type="InterPro" id="IPR050903">
    <property type="entry name" value="Bact_Chemotaxis_MeTrfase"/>
</dbReference>
<dbReference type="InterPro" id="IPR000014">
    <property type="entry name" value="PAS"/>
</dbReference>
<dbReference type="InterPro" id="IPR036804">
    <property type="entry name" value="CheR_N_sf"/>
</dbReference>
<dbReference type="GO" id="GO:0008983">
    <property type="term" value="F:protein-glutamate O-methyltransferase activity"/>
    <property type="evidence" value="ECO:0007669"/>
    <property type="project" value="UniProtKB-EC"/>
</dbReference>
<dbReference type="CDD" id="cd02440">
    <property type="entry name" value="AdoMet_MTases"/>
    <property type="match status" value="1"/>
</dbReference>
<dbReference type="SUPFAM" id="SSF55785">
    <property type="entry name" value="PYP-like sensor domain (PAS domain)"/>
    <property type="match status" value="2"/>
</dbReference>
<comment type="catalytic activity">
    <reaction evidence="1">
        <text>L-glutamyl-[protein] + S-adenosyl-L-methionine = [protein]-L-glutamate 5-O-methyl ester + S-adenosyl-L-homocysteine</text>
        <dbReference type="Rhea" id="RHEA:24452"/>
        <dbReference type="Rhea" id="RHEA-COMP:10208"/>
        <dbReference type="Rhea" id="RHEA-COMP:10311"/>
        <dbReference type="ChEBI" id="CHEBI:29973"/>
        <dbReference type="ChEBI" id="CHEBI:57856"/>
        <dbReference type="ChEBI" id="CHEBI:59789"/>
        <dbReference type="ChEBI" id="CHEBI:82795"/>
        <dbReference type="EC" id="2.1.1.80"/>
    </reaction>
</comment>
<evidence type="ECO:0000256" key="3">
    <source>
        <dbReference type="ARBA" id="ARBA00022603"/>
    </source>
</evidence>
<feature type="domain" description="CheR-type methyltransferase" evidence="8">
    <location>
        <begin position="1"/>
        <end position="269"/>
    </location>
</feature>
<dbReference type="Gene3D" id="1.10.287.620">
    <property type="entry name" value="Helix Hairpins"/>
    <property type="match status" value="1"/>
</dbReference>
<dbReference type="Gene3D" id="3.30.450.20">
    <property type="entry name" value="PAS domain"/>
    <property type="match status" value="2"/>
</dbReference>
<keyword evidence="5" id="KW-0949">S-adenosyl-L-methionine</keyword>
<dbReference type="PRINTS" id="PR00996">
    <property type="entry name" value="CHERMTFRASE"/>
</dbReference>
<dbReference type="SMART" id="SM00091">
    <property type="entry name" value="PAS"/>
    <property type="match status" value="2"/>
</dbReference>
<dbReference type="CDD" id="cd00130">
    <property type="entry name" value="PAS"/>
    <property type="match status" value="1"/>
</dbReference>
<evidence type="ECO:0000313" key="10">
    <source>
        <dbReference type="Proteomes" id="UP000236318"/>
    </source>
</evidence>
<dbReference type="Gene3D" id="1.10.155.10">
    <property type="entry name" value="Chemotaxis receptor methyltransferase CheR, N-terminal domain"/>
    <property type="match status" value="1"/>
</dbReference>
<protein>
    <recommendedName>
        <fullName evidence="2">protein-glutamate O-methyltransferase</fullName>
        <ecNumber evidence="2">2.1.1.80</ecNumber>
    </recommendedName>
</protein>
<dbReference type="InterPro" id="IPR035965">
    <property type="entry name" value="PAS-like_dom_sf"/>
</dbReference>
<dbReference type="PANTHER" id="PTHR24422">
    <property type="entry name" value="CHEMOTAXIS PROTEIN METHYLTRANSFERASE"/>
    <property type="match status" value="1"/>
</dbReference>
<dbReference type="Pfam" id="PF03705">
    <property type="entry name" value="CheR_N"/>
    <property type="match status" value="1"/>
</dbReference>
<dbReference type="Pfam" id="PF01739">
    <property type="entry name" value="CheR"/>
    <property type="match status" value="1"/>
</dbReference>
<dbReference type="InterPro" id="IPR022641">
    <property type="entry name" value="CheR_N"/>
</dbReference>
<evidence type="ECO:0000256" key="1">
    <source>
        <dbReference type="ARBA" id="ARBA00001541"/>
    </source>
</evidence>
<dbReference type="SUPFAM" id="SSF47757">
    <property type="entry name" value="Chemotaxis receptor methyltransferase CheR, N-terminal domain"/>
    <property type="match status" value="1"/>
</dbReference>
<sequence>MDDTTDESFEALLRYLRDSRGFDFTGYKRTSLMRRVRHRMEHAGYSSYEEYLDVLQASSDEFAALFNTILINVTAFFRDVEPWEFVRDEVIPRLLAERGPTDPIRVWSAGCASGQEAYTLAMLMADALGADEFRQRVKIYATDIDEEALAEARVASYDAKAVESVPPEMLARYFEQVNGRYVFHKDLRRAVIFGRNDLVKDAPISRVDLLVCRNTLMYLNAETQRNVLGRLHFALGPQGTLFLGHAEMLLSHGDRFTPLNLQNRIFRKAAGTHGNVDRYDPAAAFYDRHGDLPGLMTVRELAFRASPVAQIVVTGEDTVAMINQQAESVFGLSARDIGRLLRDLEVSYRPVELRAYLEQAKVERRSARIPDVKWQRPGAETVWFEIHVNPLVDAENGLLGVSIVFFDVTATRALLDKVVQTNRQLEAAYEELQSTNEELETTNEELQSTVEELETTNEELQSTNEELETMNEELQSTNDELHTINDTLRERSLELDDAKNFLDSLTNSMQLGMVVVDREMKVVVWNRGCEDLWGLRADETTGARLTSLDIGLPLETVRPLIGNAFVDQDSVGETVVDAVNRRGRAARIRVTCTSFRSGDGAVGGALLLMEVLSEQRP</sequence>
<evidence type="ECO:0000256" key="5">
    <source>
        <dbReference type="ARBA" id="ARBA00022691"/>
    </source>
</evidence>
<feature type="domain" description="PAS" evidence="7">
    <location>
        <begin position="498"/>
        <end position="542"/>
    </location>
</feature>
<dbReference type="EC" id="2.1.1.80" evidence="2"/>
<dbReference type="EMBL" id="FXEG02000002">
    <property type="protein sequence ID" value="SOX52696.1"/>
    <property type="molecule type" value="Genomic_DNA"/>
</dbReference>
<dbReference type="OrthoDB" id="9816309at2"/>
<organism evidence="9 10">
    <name type="scientific">Mycobacterium ahvazicum</name>
    <dbReference type="NCBI Taxonomy" id="1964395"/>
    <lineage>
        <taxon>Bacteria</taxon>
        <taxon>Bacillati</taxon>
        <taxon>Actinomycetota</taxon>
        <taxon>Actinomycetes</taxon>
        <taxon>Mycobacteriales</taxon>
        <taxon>Mycobacteriaceae</taxon>
        <taxon>Mycobacterium</taxon>
        <taxon>Mycobacterium simiae complex</taxon>
    </lineage>
</organism>
<evidence type="ECO:0000259" key="7">
    <source>
        <dbReference type="PROSITE" id="PS50112"/>
    </source>
</evidence>
<dbReference type="RefSeq" id="WP_096285525.1">
    <property type="nucleotide sequence ID" value="NZ_FXEG02000002.1"/>
</dbReference>
<dbReference type="NCBIfam" id="TIGR00229">
    <property type="entry name" value="sensory_box"/>
    <property type="match status" value="2"/>
</dbReference>
<dbReference type="PROSITE" id="PS50123">
    <property type="entry name" value="CHER"/>
    <property type="match status" value="1"/>
</dbReference>
<keyword evidence="10" id="KW-1185">Reference proteome</keyword>
<reference evidence="9" key="1">
    <citation type="submission" date="2018-01" db="EMBL/GenBank/DDBJ databases">
        <authorList>
            <consortium name="Urmite Genomes"/>
        </authorList>
    </citation>
    <scope>NUCLEOTIDE SEQUENCE [LARGE SCALE GENOMIC DNA]</scope>
    <source>
        <strain evidence="9">AFP003</strain>
    </source>
</reference>
<comment type="caution">
    <text evidence="9">The sequence shown here is derived from an EMBL/GenBank/DDBJ whole genome shotgun (WGS) entry which is preliminary data.</text>
</comment>
<dbReference type="PANTHER" id="PTHR24422:SF10">
    <property type="entry name" value="CHEMOTAXIS PROTEIN METHYLTRANSFERASE 2"/>
    <property type="match status" value="1"/>
</dbReference>
<keyword evidence="3" id="KW-0489">Methyltransferase</keyword>
<name>A0A2K4Y7D2_9MYCO</name>
<dbReference type="InterPro" id="IPR022642">
    <property type="entry name" value="CheR_C"/>
</dbReference>
<evidence type="ECO:0000256" key="2">
    <source>
        <dbReference type="ARBA" id="ARBA00012534"/>
    </source>
</evidence>